<evidence type="ECO:0000259" key="2">
    <source>
        <dbReference type="Pfam" id="PF03787"/>
    </source>
</evidence>
<protein>
    <submittedName>
        <fullName evidence="5">TIGR03986 family CRISPR-associated RAMP protein</fullName>
    </submittedName>
</protein>
<comment type="caution">
    <text evidence="5">The sequence shown here is derived from an EMBL/GenBank/DDBJ whole genome shotgun (WGS) entry which is preliminary data.</text>
</comment>
<evidence type="ECO:0000313" key="8">
    <source>
        <dbReference type="Proteomes" id="UP000557842"/>
    </source>
</evidence>
<evidence type="ECO:0000313" key="3">
    <source>
        <dbReference type="EMBL" id="EAI5408513.1"/>
    </source>
</evidence>
<name>A0A5L4KBZ0_CAMFE</name>
<dbReference type="Proteomes" id="UP000535509">
    <property type="component" value="Unassembled WGS sequence"/>
</dbReference>
<dbReference type="AlphaFoldDB" id="A0A5L4KBZ0"/>
<dbReference type="OMA" id="RGWKRYP"/>
<dbReference type="EMBL" id="AACCXM010000008">
    <property type="protein sequence ID" value="EAK0469286.1"/>
    <property type="molecule type" value="Genomic_DNA"/>
</dbReference>
<dbReference type="RefSeq" id="WP_002850754.1">
    <property type="nucleotide sequence ID" value="NZ_AABUZP020000066.1"/>
</dbReference>
<dbReference type="NCBIfam" id="TIGR03986">
    <property type="entry name" value="TIGR03986 family CRISPR-associated RAMP protein"/>
    <property type="match status" value="1"/>
</dbReference>
<proteinExistence type="predicted"/>
<dbReference type="Proteomes" id="UP000557842">
    <property type="component" value="Unassembled WGS sequence"/>
</dbReference>
<evidence type="ECO:0000313" key="7">
    <source>
        <dbReference type="Proteomes" id="UP000535509"/>
    </source>
</evidence>
<dbReference type="Pfam" id="PF03787">
    <property type="entry name" value="RAMPs"/>
    <property type="match status" value="1"/>
</dbReference>
<dbReference type="EMBL" id="AABTCC010000018">
    <property type="protein sequence ID" value="EAI8859472.1"/>
    <property type="molecule type" value="Genomic_DNA"/>
</dbReference>
<keyword evidence="7" id="KW-1185">Reference proteome</keyword>
<organism evidence="5">
    <name type="scientific">Campylobacter fetus</name>
    <dbReference type="NCBI Taxonomy" id="196"/>
    <lineage>
        <taxon>Bacteria</taxon>
        <taxon>Pseudomonadati</taxon>
        <taxon>Campylobacterota</taxon>
        <taxon>Epsilonproteobacteria</taxon>
        <taxon>Campylobacterales</taxon>
        <taxon>Campylobacteraceae</taxon>
        <taxon>Campylobacter</taxon>
    </lineage>
</organism>
<dbReference type="InterPro" id="IPR005537">
    <property type="entry name" value="RAMP_III_fam"/>
</dbReference>
<reference evidence="5 8" key="1">
    <citation type="submission" date="2018-05" db="EMBL/GenBank/DDBJ databases">
        <authorList>
            <consortium name="PulseNet: The National Subtyping Network for Foodborne Disease Surveillance"/>
            <person name="Tarr C.L."/>
            <person name="Trees E."/>
            <person name="Katz L.S."/>
            <person name="Carleton-Romer H.A."/>
            <person name="Stroika S."/>
            <person name="Kucerova Z."/>
            <person name="Roache K.F."/>
            <person name="Sabol A.L."/>
            <person name="Besser J."/>
            <person name="Gerner-Smidt P."/>
        </authorList>
    </citation>
    <scope>NUCLEOTIDE SEQUENCE</scope>
    <source>
        <strain evidence="5">2014D-0197</strain>
        <strain evidence="3 8">2016D-0221</strain>
        <strain evidence="6">D4313</strain>
        <strain evidence="4 7">PNUSAC001503</strain>
    </source>
</reference>
<evidence type="ECO:0000313" key="5">
    <source>
        <dbReference type="EMBL" id="EAK0453434.1"/>
    </source>
</evidence>
<keyword evidence="1" id="KW-0051">Antiviral defense</keyword>
<dbReference type="GeneID" id="61065493"/>
<dbReference type="EMBL" id="AACCXK010000012">
    <property type="protein sequence ID" value="EAK0453434.1"/>
    <property type="molecule type" value="Genomic_DNA"/>
</dbReference>
<feature type="domain" description="CRISPR type III-associated protein" evidence="2">
    <location>
        <begin position="41"/>
        <end position="136"/>
    </location>
</feature>
<sequence length="501" mass="57221">MITTLYNFVPLNEQIFYPDWADNVSHDIPFSDAQSGEIDITITAKSPIFIKNHASKDNKEALEFCHHINENGEKEYYIPSSSVKGMIRNVLEIMSFGKIKIDSKFNGVLIVRDMTNNSLIGKANKCGFLVKIDGNTKLLDCGNIITISHKDLEKNYPELKSLKTAKDKYTKYYLLNKVKFTTKKEKSRTVALLSNDNKNAQSGQLVFTGDIHHEFIFKDSGKYIEVTDDANKKFLKVYNNNKSIDGKYIIKEFKEKIPVFFVEKGGKIEAIGITQLFKLAYNKTIADAAKQTDYKEDKLDLSETIFGTVINSKKALKGRVYFSHFKAIPPYNFATKAEVILGTPNPNYIQQTKKANPYITLINEDAKISGWKRYPLHNELMKPSLPNDNQDVRTTFTPLNQNTVFKGKLKFHNLRPVEIGALISAITFHNRSDVCMHNIGMAKALGYGKIDIKLGLQNLKFDKKEYLKRFEELMTNFQLNWENSDQLTELFDMASTNTKNK</sequence>
<dbReference type="InterPro" id="IPR023825">
    <property type="entry name" value="CRISPR-assoc_RAMP_BGP1436"/>
</dbReference>
<dbReference type="GO" id="GO:0051607">
    <property type="term" value="P:defense response to virus"/>
    <property type="evidence" value="ECO:0007669"/>
    <property type="project" value="UniProtKB-KW"/>
</dbReference>
<evidence type="ECO:0000256" key="1">
    <source>
        <dbReference type="ARBA" id="ARBA00023118"/>
    </source>
</evidence>
<dbReference type="EMBL" id="AABQDW010000013">
    <property type="protein sequence ID" value="EAI5408513.1"/>
    <property type="molecule type" value="Genomic_DNA"/>
</dbReference>
<evidence type="ECO:0000313" key="4">
    <source>
        <dbReference type="EMBL" id="EAI8859472.1"/>
    </source>
</evidence>
<evidence type="ECO:0000313" key="6">
    <source>
        <dbReference type="EMBL" id="EAK0469286.1"/>
    </source>
</evidence>
<accession>A0A5L4KBZ0</accession>
<gene>
    <name evidence="5" type="ORF">AAH17_07155</name>
    <name evidence="6" type="ORF">AAH24_07920</name>
    <name evidence="3" type="ORF">BVH53_07345</name>
    <name evidence="4" type="ORF">CX802_06485</name>
</gene>